<dbReference type="GO" id="GO:0009003">
    <property type="term" value="F:signal peptidase activity"/>
    <property type="evidence" value="ECO:0007669"/>
    <property type="project" value="UniProtKB-EC"/>
</dbReference>
<evidence type="ECO:0000259" key="4">
    <source>
        <dbReference type="Pfam" id="PF10502"/>
    </source>
</evidence>
<organism evidence="5 6">
    <name type="scientific">Streptomyces cupreus</name>
    <dbReference type="NCBI Taxonomy" id="2759956"/>
    <lineage>
        <taxon>Bacteria</taxon>
        <taxon>Bacillati</taxon>
        <taxon>Actinomycetota</taxon>
        <taxon>Actinomycetes</taxon>
        <taxon>Kitasatosporales</taxon>
        <taxon>Streptomycetaceae</taxon>
        <taxon>Streptomyces</taxon>
    </lineage>
</organism>
<comment type="caution">
    <text evidence="3">Lacks conserved residue(s) required for the propagation of feature annotation.</text>
</comment>
<dbReference type="NCBIfam" id="TIGR02227">
    <property type="entry name" value="sigpep_I_bact"/>
    <property type="match status" value="1"/>
</dbReference>
<dbReference type="EC" id="3.4.21.89" evidence="3"/>
<dbReference type="GO" id="GO:0004252">
    <property type="term" value="F:serine-type endopeptidase activity"/>
    <property type="evidence" value="ECO:0007669"/>
    <property type="project" value="InterPro"/>
</dbReference>
<dbReference type="PRINTS" id="PR00727">
    <property type="entry name" value="LEADERPTASE"/>
</dbReference>
<keyword evidence="3" id="KW-0472">Membrane</keyword>
<dbReference type="SUPFAM" id="SSF51306">
    <property type="entry name" value="LexA/Signal peptidase"/>
    <property type="match status" value="1"/>
</dbReference>
<dbReference type="InterPro" id="IPR019533">
    <property type="entry name" value="Peptidase_S26"/>
</dbReference>
<dbReference type="AlphaFoldDB" id="A0A7X1JBR0"/>
<evidence type="ECO:0000313" key="5">
    <source>
        <dbReference type="EMBL" id="MBC2907755.1"/>
    </source>
</evidence>
<comment type="similarity">
    <text evidence="2 3">Belongs to the peptidase S26 family.</text>
</comment>
<dbReference type="InterPro" id="IPR036286">
    <property type="entry name" value="LexA/Signal_pep-like_sf"/>
</dbReference>
<comment type="subcellular location">
    <subcellularLocation>
        <location evidence="1">Cell membrane</location>
        <topology evidence="1">Single-pass type II membrane protein</topology>
    </subcellularLocation>
    <subcellularLocation>
        <location evidence="3">Membrane</location>
        <topology evidence="3">Single-pass type II membrane protein</topology>
    </subcellularLocation>
</comment>
<dbReference type="Proteomes" id="UP000584670">
    <property type="component" value="Unassembled WGS sequence"/>
</dbReference>
<feature type="transmembrane region" description="Helical" evidence="3">
    <location>
        <begin position="12"/>
        <end position="31"/>
    </location>
</feature>
<dbReference type="EMBL" id="JACMSF010000090">
    <property type="protein sequence ID" value="MBC2907755.1"/>
    <property type="molecule type" value="Genomic_DNA"/>
</dbReference>
<evidence type="ECO:0000256" key="2">
    <source>
        <dbReference type="ARBA" id="ARBA00009370"/>
    </source>
</evidence>
<comment type="caution">
    <text evidence="5">The sequence shown here is derived from an EMBL/GenBank/DDBJ whole genome shotgun (WGS) entry which is preliminary data.</text>
</comment>
<evidence type="ECO:0000313" key="6">
    <source>
        <dbReference type="Proteomes" id="UP000584670"/>
    </source>
</evidence>
<dbReference type="Pfam" id="PF10502">
    <property type="entry name" value="Peptidase_S26"/>
    <property type="match status" value="1"/>
</dbReference>
<keyword evidence="3" id="KW-1133">Transmembrane helix</keyword>
<dbReference type="RefSeq" id="WP_186287697.1">
    <property type="nucleotide sequence ID" value="NZ_JACMSF010000090.1"/>
</dbReference>
<keyword evidence="3 5" id="KW-0378">Hydrolase</keyword>
<accession>A0A7X1JBR0</accession>
<name>A0A7X1JBR0_9ACTN</name>
<dbReference type="GO" id="GO:0006465">
    <property type="term" value="P:signal peptide processing"/>
    <property type="evidence" value="ECO:0007669"/>
    <property type="project" value="InterPro"/>
</dbReference>
<gene>
    <name evidence="5" type="primary">lepB</name>
    <name evidence="5" type="ORF">H4N64_40870</name>
</gene>
<evidence type="ECO:0000256" key="3">
    <source>
        <dbReference type="RuleBase" id="RU362042"/>
    </source>
</evidence>
<sequence length="225" mass="24045">MEASTARRLMVTAWVVGLLGLALVVGSLVWLRTGYVLSRVNSESMTPTYAVGDRIVAERVGGDEVKPGDVVLFSAPERYGSGVNSMQRVIGVGGDRVVCCTDQDTPQEAITVNGRPLRESYVKDGVGDGLHRSYDVTVPEGRIFLLGDHRQNSRDSRAFPDDHGGTVPVDAVQGRVIDSHAGPLLLGAAALIGLVVALLGLALAIGTRVMRRRPAVQTVLWPEHL</sequence>
<evidence type="ECO:0000256" key="1">
    <source>
        <dbReference type="ARBA" id="ARBA00004401"/>
    </source>
</evidence>
<reference evidence="5 6" key="1">
    <citation type="submission" date="2020-08" db="EMBL/GenBank/DDBJ databases">
        <title>Streptomyces sp. PSKA01 genome sequencing and assembly.</title>
        <authorList>
            <person name="Mandal S."/>
            <person name="Maiti P.K."/>
            <person name="Das P."/>
        </authorList>
    </citation>
    <scope>NUCLEOTIDE SEQUENCE [LARGE SCALE GENOMIC DNA]</scope>
    <source>
        <strain evidence="5 6">PSKA01</strain>
    </source>
</reference>
<feature type="transmembrane region" description="Helical" evidence="3">
    <location>
        <begin position="184"/>
        <end position="205"/>
    </location>
</feature>
<dbReference type="InterPro" id="IPR000223">
    <property type="entry name" value="Pept_S26A_signal_pept_1"/>
</dbReference>
<keyword evidence="3" id="KW-0645">Protease</keyword>
<dbReference type="CDD" id="cd06530">
    <property type="entry name" value="S26_SPase_I"/>
    <property type="match status" value="1"/>
</dbReference>
<keyword evidence="6" id="KW-1185">Reference proteome</keyword>
<dbReference type="PANTHER" id="PTHR43390:SF1">
    <property type="entry name" value="CHLOROPLAST PROCESSING PEPTIDASE"/>
    <property type="match status" value="1"/>
</dbReference>
<dbReference type="GO" id="GO:0005886">
    <property type="term" value="C:plasma membrane"/>
    <property type="evidence" value="ECO:0007669"/>
    <property type="project" value="UniProtKB-SubCell"/>
</dbReference>
<dbReference type="Gene3D" id="2.10.109.10">
    <property type="entry name" value="Umud Fragment, subunit A"/>
    <property type="match status" value="1"/>
</dbReference>
<proteinExistence type="inferred from homology"/>
<dbReference type="PANTHER" id="PTHR43390">
    <property type="entry name" value="SIGNAL PEPTIDASE I"/>
    <property type="match status" value="1"/>
</dbReference>
<feature type="domain" description="Peptidase S26" evidence="4">
    <location>
        <begin position="24"/>
        <end position="176"/>
    </location>
</feature>
<protein>
    <recommendedName>
        <fullName evidence="3">Signal peptidase I</fullName>
        <ecNumber evidence="3">3.4.21.89</ecNumber>
    </recommendedName>
</protein>
<comment type="catalytic activity">
    <reaction evidence="3">
        <text>Cleavage of hydrophobic, N-terminal signal or leader sequences from secreted and periplasmic proteins.</text>
        <dbReference type="EC" id="3.4.21.89"/>
    </reaction>
</comment>
<keyword evidence="3" id="KW-0812">Transmembrane</keyword>